<evidence type="ECO:0000256" key="2">
    <source>
        <dbReference type="SAM" id="Phobius"/>
    </source>
</evidence>
<evidence type="ECO:0000313" key="4">
    <source>
        <dbReference type="Proteomes" id="UP000004863"/>
    </source>
</evidence>
<keyword evidence="2" id="KW-0812">Transmembrane</keyword>
<organism evidence="3 4">
    <name type="scientific">Rothia aeria F0474</name>
    <dbReference type="NCBI Taxonomy" id="1125724"/>
    <lineage>
        <taxon>Bacteria</taxon>
        <taxon>Bacillati</taxon>
        <taxon>Actinomycetota</taxon>
        <taxon>Actinomycetes</taxon>
        <taxon>Micrococcales</taxon>
        <taxon>Micrococcaceae</taxon>
        <taxon>Rothia</taxon>
    </lineage>
</organism>
<dbReference type="Proteomes" id="UP000004863">
    <property type="component" value="Unassembled WGS sequence"/>
</dbReference>
<comment type="caution">
    <text evidence="3">The sequence shown here is derived from an EMBL/GenBank/DDBJ whole genome shotgun (WGS) entry which is preliminary data.</text>
</comment>
<evidence type="ECO:0000256" key="1">
    <source>
        <dbReference type="SAM" id="MobiDB-lite"/>
    </source>
</evidence>
<sequence>MSEQTSGHHDDSYQPHRSESHTEKHQEPTFQPSAPGGNYSDAVQQGARREVQQPPAAKVRPRTPLKWLYGVRIAIFVILLVINVVSTVEFLIFILAQDSNGYGPRTETYLQWAMPSFLISAVYTAYLVAQIIAAILYLRNRALVYIIVVNIIGALWGLYGTARLVYQIISGTAFFTEQDPQMLLAFTADKIDIVLCFLFATLAIMTFKKRRTQPQPSTENTPTSL</sequence>
<dbReference type="PATRIC" id="fig|1125724.3.peg.757"/>
<dbReference type="RefSeq" id="WP_006887704.1">
    <property type="nucleotide sequence ID" value="NZ_AJJQ01000018.1"/>
</dbReference>
<keyword evidence="2" id="KW-1133">Transmembrane helix</keyword>
<feature type="transmembrane region" description="Helical" evidence="2">
    <location>
        <begin position="143"/>
        <end position="162"/>
    </location>
</feature>
<feature type="compositionally biased region" description="Basic and acidic residues" evidence="1">
    <location>
        <begin position="1"/>
        <end position="27"/>
    </location>
</feature>
<gene>
    <name evidence="3" type="ORF">HMPREF1324_1306</name>
</gene>
<protein>
    <submittedName>
        <fullName evidence="3">Uncharacterized protein</fullName>
    </submittedName>
</protein>
<feature type="transmembrane region" description="Helical" evidence="2">
    <location>
        <begin position="116"/>
        <end position="138"/>
    </location>
</feature>
<keyword evidence="4" id="KW-1185">Reference proteome</keyword>
<feature type="region of interest" description="Disordered" evidence="1">
    <location>
        <begin position="1"/>
        <end position="57"/>
    </location>
</feature>
<keyword evidence="2" id="KW-0472">Membrane</keyword>
<dbReference type="AlphaFoldDB" id="I0UUB4"/>
<dbReference type="EMBL" id="AJJQ01000018">
    <property type="protein sequence ID" value="EID51467.1"/>
    <property type="molecule type" value="Genomic_DNA"/>
</dbReference>
<reference evidence="3" key="1">
    <citation type="submission" date="2012-03" db="EMBL/GenBank/DDBJ databases">
        <authorList>
            <person name="Durkin A.S."/>
            <person name="McCorrison J."/>
            <person name="Torralba M."/>
            <person name="Gillis M."/>
            <person name="Methe B."/>
            <person name="Sutton G."/>
            <person name="Nelson K.E."/>
        </authorList>
    </citation>
    <scope>NUCLEOTIDE SEQUENCE [LARGE SCALE GENOMIC DNA]</scope>
    <source>
        <strain evidence="3">F0474</strain>
    </source>
</reference>
<proteinExistence type="predicted"/>
<name>I0UUB4_9MICC</name>
<feature type="transmembrane region" description="Helical" evidence="2">
    <location>
        <begin position="67"/>
        <end position="96"/>
    </location>
</feature>
<accession>I0UUB4</accession>
<evidence type="ECO:0000313" key="3">
    <source>
        <dbReference type="EMBL" id="EID51467.1"/>
    </source>
</evidence>
<feature type="transmembrane region" description="Helical" evidence="2">
    <location>
        <begin position="182"/>
        <end position="207"/>
    </location>
</feature>